<dbReference type="AlphaFoldDB" id="A0A0F9LTC7"/>
<proteinExistence type="predicted"/>
<dbReference type="InterPro" id="IPR003251">
    <property type="entry name" value="Rr_diiron-bd_dom"/>
</dbReference>
<evidence type="ECO:0000313" key="2">
    <source>
        <dbReference type="EMBL" id="KKM98384.1"/>
    </source>
</evidence>
<name>A0A0F9LTC7_9ZZZZ</name>
<dbReference type="Pfam" id="PF02915">
    <property type="entry name" value="Rubrerythrin"/>
    <property type="match status" value="1"/>
</dbReference>
<protein>
    <recommendedName>
        <fullName evidence="1">Rubrerythrin diiron-binding domain-containing protein</fullName>
    </recommendedName>
</protein>
<evidence type="ECO:0000259" key="1">
    <source>
        <dbReference type="Pfam" id="PF02915"/>
    </source>
</evidence>
<dbReference type="InterPro" id="IPR012347">
    <property type="entry name" value="Ferritin-like"/>
</dbReference>
<dbReference type="SUPFAM" id="SSF47240">
    <property type="entry name" value="Ferritin-like"/>
    <property type="match status" value="1"/>
</dbReference>
<dbReference type="GO" id="GO:0016491">
    <property type="term" value="F:oxidoreductase activity"/>
    <property type="evidence" value="ECO:0007669"/>
    <property type="project" value="InterPro"/>
</dbReference>
<comment type="caution">
    <text evidence="2">The sequence shown here is derived from an EMBL/GenBank/DDBJ whole genome shotgun (WGS) entry which is preliminary data.</text>
</comment>
<dbReference type="Gene3D" id="1.20.1260.10">
    <property type="match status" value="1"/>
</dbReference>
<reference evidence="2" key="1">
    <citation type="journal article" date="2015" name="Nature">
        <title>Complex archaea that bridge the gap between prokaryotes and eukaryotes.</title>
        <authorList>
            <person name="Spang A."/>
            <person name="Saw J.H."/>
            <person name="Jorgensen S.L."/>
            <person name="Zaremba-Niedzwiedzka K."/>
            <person name="Martijn J."/>
            <person name="Lind A.E."/>
            <person name="van Eijk R."/>
            <person name="Schleper C."/>
            <person name="Guy L."/>
            <person name="Ettema T.J."/>
        </authorList>
    </citation>
    <scope>NUCLEOTIDE SEQUENCE</scope>
</reference>
<dbReference type="InterPro" id="IPR009078">
    <property type="entry name" value="Ferritin-like_SF"/>
</dbReference>
<feature type="domain" description="Rubrerythrin diiron-binding" evidence="1">
    <location>
        <begin position="15"/>
        <end position="70"/>
    </location>
</feature>
<dbReference type="GO" id="GO:0046872">
    <property type="term" value="F:metal ion binding"/>
    <property type="evidence" value="ECO:0007669"/>
    <property type="project" value="InterPro"/>
</dbReference>
<accession>A0A0F9LTC7</accession>
<dbReference type="EMBL" id="LAZR01005626">
    <property type="protein sequence ID" value="KKM98384.1"/>
    <property type="molecule type" value="Genomic_DNA"/>
</dbReference>
<organism evidence="2">
    <name type="scientific">marine sediment metagenome</name>
    <dbReference type="NCBI Taxonomy" id="412755"/>
    <lineage>
        <taxon>unclassified sequences</taxon>
        <taxon>metagenomes</taxon>
        <taxon>ecological metagenomes</taxon>
    </lineage>
</organism>
<sequence>MTKVEPREVRTLVQILEEAVKKEYESYEYYSNAAKHTGRPAVKKMFLKLAEMEKEHVTELKKHLAETKAQIMVESAITGGS</sequence>
<gene>
    <name evidence="2" type="ORF">LCGC14_1158450</name>
</gene>